<dbReference type="Gramene" id="ERN09350">
    <property type="protein sequence ID" value="ERN09350"/>
    <property type="gene ID" value="AMTR_s00162p00044670"/>
</dbReference>
<dbReference type="Proteomes" id="UP000017836">
    <property type="component" value="Unassembled WGS sequence"/>
</dbReference>
<protein>
    <submittedName>
        <fullName evidence="1">Uncharacterized protein</fullName>
    </submittedName>
</protein>
<evidence type="ECO:0000313" key="2">
    <source>
        <dbReference type="Proteomes" id="UP000017836"/>
    </source>
</evidence>
<dbReference type="HOGENOM" id="CLU_1557378_0_0_1"/>
<organism evidence="1 2">
    <name type="scientific">Amborella trichopoda</name>
    <dbReference type="NCBI Taxonomy" id="13333"/>
    <lineage>
        <taxon>Eukaryota</taxon>
        <taxon>Viridiplantae</taxon>
        <taxon>Streptophyta</taxon>
        <taxon>Embryophyta</taxon>
        <taxon>Tracheophyta</taxon>
        <taxon>Spermatophyta</taxon>
        <taxon>Magnoliopsida</taxon>
        <taxon>Amborellales</taxon>
        <taxon>Amborellaceae</taxon>
        <taxon>Amborella</taxon>
    </lineage>
</organism>
<name>W1PQ58_AMBTC</name>
<proteinExistence type="predicted"/>
<dbReference type="EMBL" id="KI392984">
    <property type="protein sequence ID" value="ERN09350.1"/>
    <property type="molecule type" value="Genomic_DNA"/>
</dbReference>
<accession>W1PQ58</accession>
<sequence>MWSCLAGVFYRLHLTWNPASPNALAFASLPPSSPEEWTTVKRKFKCLPHPFLFATSVADRVVLLLLPPPIGCRSEGRAQFLALDSCPSAPSVTPHAPLAMSSNHLPPVAHNLDILSVHDRARVCAPRVPSPLGDMSRYVVSDLIASVPCPSSPLLIAPSSSIIFVSPRVAFP</sequence>
<reference evidence="2" key="1">
    <citation type="journal article" date="2013" name="Science">
        <title>The Amborella genome and the evolution of flowering plants.</title>
        <authorList>
            <consortium name="Amborella Genome Project"/>
        </authorList>
    </citation>
    <scope>NUCLEOTIDE SEQUENCE [LARGE SCALE GENOMIC DNA]</scope>
</reference>
<keyword evidence="2" id="KW-1185">Reference proteome</keyword>
<dbReference type="AlphaFoldDB" id="W1PQ58"/>
<gene>
    <name evidence="1" type="ORF">AMTR_s00162p00044670</name>
</gene>
<evidence type="ECO:0000313" key="1">
    <source>
        <dbReference type="EMBL" id="ERN09350.1"/>
    </source>
</evidence>